<feature type="transmembrane region" description="Helical" evidence="12">
    <location>
        <begin position="184"/>
        <end position="206"/>
    </location>
</feature>
<feature type="transmembrane region" description="Helical" evidence="12">
    <location>
        <begin position="140"/>
        <end position="164"/>
    </location>
</feature>
<dbReference type="STRING" id="307972.A0A2G8K4Q9"/>
<name>A0A2G8K4Q9_STIJA</name>
<keyword evidence="5 11" id="KW-0297">G-protein coupled receptor</keyword>
<evidence type="ECO:0000256" key="1">
    <source>
        <dbReference type="ARBA" id="ARBA00004651"/>
    </source>
</evidence>
<feature type="transmembrane region" description="Helical" evidence="12">
    <location>
        <begin position="271"/>
        <end position="295"/>
    </location>
</feature>
<dbReference type="InterPro" id="IPR000276">
    <property type="entry name" value="GPCR_Rhodpsn"/>
</dbReference>
<dbReference type="Proteomes" id="UP000230750">
    <property type="component" value="Unassembled WGS sequence"/>
</dbReference>
<keyword evidence="7" id="KW-1015">Disulfide bond</keyword>
<evidence type="ECO:0000313" key="15">
    <source>
        <dbReference type="Proteomes" id="UP000230750"/>
    </source>
</evidence>
<evidence type="ECO:0000256" key="2">
    <source>
        <dbReference type="ARBA" id="ARBA00022475"/>
    </source>
</evidence>
<dbReference type="PROSITE" id="PS50262">
    <property type="entry name" value="G_PROTEIN_RECEP_F1_2"/>
    <property type="match status" value="1"/>
</dbReference>
<evidence type="ECO:0000256" key="11">
    <source>
        <dbReference type="RuleBase" id="RU000688"/>
    </source>
</evidence>
<keyword evidence="6 12" id="KW-0472">Membrane</keyword>
<dbReference type="InterPro" id="IPR000405">
    <property type="entry name" value="Galanin_rcpt"/>
</dbReference>
<evidence type="ECO:0000256" key="7">
    <source>
        <dbReference type="ARBA" id="ARBA00023157"/>
    </source>
</evidence>
<protein>
    <submittedName>
        <fullName evidence="14">Putative G-protein coupled receptor</fullName>
    </submittedName>
</protein>
<comment type="subcellular location">
    <subcellularLocation>
        <location evidence="1">Cell membrane</location>
        <topology evidence="1">Multi-pass membrane protein</topology>
    </subcellularLocation>
</comment>
<evidence type="ECO:0000256" key="12">
    <source>
        <dbReference type="SAM" id="Phobius"/>
    </source>
</evidence>
<keyword evidence="10 11" id="KW-0807">Transducer</keyword>
<evidence type="ECO:0000256" key="8">
    <source>
        <dbReference type="ARBA" id="ARBA00023170"/>
    </source>
</evidence>
<dbReference type="SMART" id="SM01381">
    <property type="entry name" value="7TM_GPCR_Srsx"/>
    <property type="match status" value="1"/>
</dbReference>
<evidence type="ECO:0000313" key="14">
    <source>
        <dbReference type="EMBL" id="PIK43000.1"/>
    </source>
</evidence>
<dbReference type="SUPFAM" id="SSF81321">
    <property type="entry name" value="Family A G protein-coupled receptor-like"/>
    <property type="match status" value="1"/>
</dbReference>
<dbReference type="PRINTS" id="PR00663">
    <property type="entry name" value="GALANINR"/>
</dbReference>
<keyword evidence="2" id="KW-1003">Cell membrane</keyword>
<evidence type="ECO:0000256" key="6">
    <source>
        <dbReference type="ARBA" id="ARBA00023136"/>
    </source>
</evidence>
<dbReference type="SMR" id="A0A2G8K4Q9"/>
<dbReference type="Gene3D" id="1.20.1070.10">
    <property type="entry name" value="Rhodopsin 7-helix transmembrane proteins"/>
    <property type="match status" value="1"/>
</dbReference>
<evidence type="ECO:0000256" key="10">
    <source>
        <dbReference type="ARBA" id="ARBA00023224"/>
    </source>
</evidence>
<keyword evidence="15" id="KW-1185">Reference proteome</keyword>
<dbReference type="PROSITE" id="PS00237">
    <property type="entry name" value="G_PROTEIN_RECEP_F1_1"/>
    <property type="match status" value="1"/>
</dbReference>
<sequence>MDSLSAFNDSDYRAPISYELIEVFSWMVPILFGLMTIIGVAGNSLVIYVIIRHGQMKTVTNYYIVNLAITDISFLLFCAPFTATLFYPSPWLFGAFLCKFVFMMMQVTATATCLTLAAMSVDRYKAIVRPLQSLRSRTTNLALSVSIAIWTASLVSSIPAILYFNLDDDVICVEYWPSWRMAYGLYGAIVLYLIPLTVISVCYALMLHKLWRRVVPGDVYNDQQNLRHKRRTTKMVLVVVLTFAICWLPVHVFSMWYRFAQQRFPVNDATYIFKVISHTLSYANSCCNPFIYAFMGENFRRYFKKAFPCCFEKNRQGVTSHAANTVT</sequence>
<gene>
    <name evidence="14" type="ORF">BSL78_20144</name>
</gene>
<accession>A0A2G8K4Q9</accession>
<dbReference type="PANTHER" id="PTHR45695">
    <property type="entry name" value="LEUCOKININ RECEPTOR-RELATED"/>
    <property type="match status" value="1"/>
</dbReference>
<feature type="transmembrane region" description="Helical" evidence="12">
    <location>
        <begin position="93"/>
        <end position="119"/>
    </location>
</feature>
<evidence type="ECO:0000256" key="5">
    <source>
        <dbReference type="ARBA" id="ARBA00023040"/>
    </source>
</evidence>
<organism evidence="14 15">
    <name type="scientific">Stichopus japonicus</name>
    <name type="common">Sea cucumber</name>
    <dbReference type="NCBI Taxonomy" id="307972"/>
    <lineage>
        <taxon>Eukaryota</taxon>
        <taxon>Metazoa</taxon>
        <taxon>Echinodermata</taxon>
        <taxon>Eleutherozoa</taxon>
        <taxon>Echinozoa</taxon>
        <taxon>Holothuroidea</taxon>
        <taxon>Aspidochirotacea</taxon>
        <taxon>Aspidochirotida</taxon>
        <taxon>Stichopodidae</taxon>
        <taxon>Apostichopus</taxon>
    </lineage>
</organism>
<feature type="domain" description="G-protein coupled receptors family 1 profile" evidence="13">
    <location>
        <begin position="42"/>
        <end position="292"/>
    </location>
</feature>
<dbReference type="InterPro" id="IPR017452">
    <property type="entry name" value="GPCR_Rhodpsn_7TM"/>
</dbReference>
<dbReference type="GO" id="GO:0004930">
    <property type="term" value="F:G protein-coupled receptor activity"/>
    <property type="evidence" value="ECO:0007669"/>
    <property type="project" value="UniProtKB-KW"/>
</dbReference>
<dbReference type="Pfam" id="PF00001">
    <property type="entry name" value="7tm_1"/>
    <property type="match status" value="1"/>
</dbReference>
<feature type="transmembrane region" description="Helical" evidence="12">
    <location>
        <begin position="26"/>
        <end position="51"/>
    </location>
</feature>
<keyword evidence="8 11" id="KW-0675">Receptor</keyword>
<evidence type="ECO:0000259" key="13">
    <source>
        <dbReference type="PROSITE" id="PS50262"/>
    </source>
</evidence>
<comment type="caution">
    <text evidence="14">The sequence shown here is derived from an EMBL/GenBank/DDBJ whole genome shotgun (WGS) entry which is preliminary data.</text>
</comment>
<proteinExistence type="inferred from homology"/>
<dbReference type="PANTHER" id="PTHR45695:SF23">
    <property type="entry name" value="GALANIN-LIKE G-PROTEIN COUPLED RECEPTOR NPR-9"/>
    <property type="match status" value="1"/>
</dbReference>
<comment type="similarity">
    <text evidence="11">Belongs to the G-protein coupled receptor 1 family.</text>
</comment>
<dbReference type="PRINTS" id="PR00237">
    <property type="entry name" value="GPCRRHODOPSN"/>
</dbReference>
<evidence type="ECO:0000256" key="4">
    <source>
        <dbReference type="ARBA" id="ARBA00022989"/>
    </source>
</evidence>
<keyword evidence="4 12" id="KW-1133">Transmembrane helix</keyword>
<dbReference type="AlphaFoldDB" id="A0A2G8K4Q9"/>
<dbReference type="OrthoDB" id="2132067at2759"/>
<keyword evidence="9" id="KW-0325">Glycoprotein</keyword>
<feature type="transmembrane region" description="Helical" evidence="12">
    <location>
        <begin position="235"/>
        <end position="259"/>
    </location>
</feature>
<feature type="transmembrane region" description="Helical" evidence="12">
    <location>
        <begin position="63"/>
        <end position="87"/>
    </location>
</feature>
<evidence type="ECO:0000256" key="3">
    <source>
        <dbReference type="ARBA" id="ARBA00022692"/>
    </source>
</evidence>
<evidence type="ECO:0000256" key="9">
    <source>
        <dbReference type="ARBA" id="ARBA00023180"/>
    </source>
</evidence>
<keyword evidence="3 11" id="KW-0812">Transmembrane</keyword>
<reference evidence="14 15" key="1">
    <citation type="journal article" date="2017" name="PLoS Biol.">
        <title>The sea cucumber genome provides insights into morphological evolution and visceral regeneration.</title>
        <authorList>
            <person name="Zhang X."/>
            <person name="Sun L."/>
            <person name="Yuan J."/>
            <person name="Sun Y."/>
            <person name="Gao Y."/>
            <person name="Zhang L."/>
            <person name="Li S."/>
            <person name="Dai H."/>
            <person name="Hamel J.F."/>
            <person name="Liu C."/>
            <person name="Yu Y."/>
            <person name="Liu S."/>
            <person name="Lin W."/>
            <person name="Guo K."/>
            <person name="Jin S."/>
            <person name="Xu P."/>
            <person name="Storey K.B."/>
            <person name="Huan P."/>
            <person name="Zhang T."/>
            <person name="Zhou Y."/>
            <person name="Zhang J."/>
            <person name="Lin C."/>
            <person name="Li X."/>
            <person name="Xing L."/>
            <person name="Huo D."/>
            <person name="Sun M."/>
            <person name="Wang L."/>
            <person name="Mercier A."/>
            <person name="Li F."/>
            <person name="Yang H."/>
            <person name="Xiang J."/>
        </authorList>
    </citation>
    <scope>NUCLEOTIDE SEQUENCE [LARGE SCALE GENOMIC DNA]</scope>
    <source>
        <strain evidence="14">Shaxun</strain>
        <tissue evidence="14">Muscle</tissue>
    </source>
</reference>
<dbReference type="GO" id="GO:0005886">
    <property type="term" value="C:plasma membrane"/>
    <property type="evidence" value="ECO:0007669"/>
    <property type="project" value="UniProtKB-SubCell"/>
</dbReference>
<dbReference type="EMBL" id="MRZV01000885">
    <property type="protein sequence ID" value="PIK43000.1"/>
    <property type="molecule type" value="Genomic_DNA"/>
</dbReference>